<name>A0ABP0EQE0_9LACO</name>
<keyword evidence="7 8" id="KW-0472">Membrane</keyword>
<feature type="transmembrane region" description="Helical" evidence="8">
    <location>
        <begin position="70"/>
        <end position="93"/>
    </location>
</feature>
<dbReference type="PANTHER" id="PTHR34979">
    <property type="entry name" value="INNER MEMBRANE PROTEIN YGAZ"/>
    <property type="match status" value="1"/>
</dbReference>
<feature type="transmembrane region" description="Helical" evidence="8">
    <location>
        <begin position="216"/>
        <end position="234"/>
    </location>
</feature>
<protein>
    <submittedName>
        <fullName evidence="9">Predicted branched-chain amino acid permease (Azaleucine resistance) (AzlC)</fullName>
    </submittedName>
</protein>
<feature type="transmembrane region" description="Helical" evidence="8">
    <location>
        <begin position="193"/>
        <end position="210"/>
    </location>
</feature>
<keyword evidence="4" id="KW-1003">Cell membrane</keyword>
<dbReference type="Pfam" id="PF03591">
    <property type="entry name" value="AzlC"/>
    <property type="match status" value="1"/>
</dbReference>
<keyword evidence="5 8" id="KW-0812">Transmembrane</keyword>
<evidence type="ECO:0000256" key="6">
    <source>
        <dbReference type="ARBA" id="ARBA00022989"/>
    </source>
</evidence>
<reference evidence="9 10" key="1">
    <citation type="submission" date="2024-01" db="EMBL/GenBank/DDBJ databases">
        <authorList>
            <person name="Botero Cardona J."/>
        </authorList>
    </citation>
    <scope>NUCLEOTIDE SEQUENCE [LARGE SCALE GENOMIC DNA]</scope>
    <source>
        <strain evidence="9 10">LMG 33000</strain>
    </source>
</reference>
<evidence type="ECO:0000313" key="10">
    <source>
        <dbReference type="Proteomes" id="UP001314241"/>
    </source>
</evidence>
<dbReference type="RefSeq" id="WP_349642026.1">
    <property type="nucleotide sequence ID" value="NZ_CAWVOH010000002.1"/>
</dbReference>
<gene>
    <name evidence="9" type="ORF">R54876_GBNLAHCA_01047</name>
</gene>
<evidence type="ECO:0000256" key="7">
    <source>
        <dbReference type="ARBA" id="ARBA00023136"/>
    </source>
</evidence>
<organism evidence="9 10">
    <name type="scientific">Eupransor demetentiae</name>
    <dbReference type="NCBI Taxonomy" id="3109584"/>
    <lineage>
        <taxon>Bacteria</taxon>
        <taxon>Bacillati</taxon>
        <taxon>Bacillota</taxon>
        <taxon>Bacilli</taxon>
        <taxon>Lactobacillales</taxon>
        <taxon>Lactobacillaceae</taxon>
        <taxon>Eupransor</taxon>
    </lineage>
</organism>
<dbReference type="EMBL" id="CAWVOH010000002">
    <property type="protein sequence ID" value="CAK8054478.1"/>
    <property type="molecule type" value="Genomic_DNA"/>
</dbReference>
<feature type="transmembrane region" description="Helical" evidence="8">
    <location>
        <begin position="137"/>
        <end position="157"/>
    </location>
</feature>
<dbReference type="PANTHER" id="PTHR34979:SF1">
    <property type="entry name" value="INNER MEMBRANE PROTEIN YGAZ"/>
    <property type="match status" value="1"/>
</dbReference>
<comment type="subcellular location">
    <subcellularLocation>
        <location evidence="1">Cell membrane</location>
        <topology evidence="1">Multi-pass membrane protein</topology>
    </subcellularLocation>
</comment>
<evidence type="ECO:0000256" key="8">
    <source>
        <dbReference type="SAM" id="Phobius"/>
    </source>
</evidence>
<feature type="transmembrane region" description="Helical" evidence="8">
    <location>
        <begin position="163"/>
        <end position="181"/>
    </location>
</feature>
<feature type="transmembrane region" description="Helical" evidence="8">
    <location>
        <begin position="14"/>
        <end position="32"/>
    </location>
</feature>
<evidence type="ECO:0000256" key="1">
    <source>
        <dbReference type="ARBA" id="ARBA00004651"/>
    </source>
</evidence>
<evidence type="ECO:0000313" key="9">
    <source>
        <dbReference type="EMBL" id="CAK8054478.1"/>
    </source>
</evidence>
<evidence type="ECO:0000256" key="2">
    <source>
        <dbReference type="ARBA" id="ARBA00010735"/>
    </source>
</evidence>
<keyword evidence="10" id="KW-1185">Reference proteome</keyword>
<dbReference type="InterPro" id="IPR011606">
    <property type="entry name" value="Brnchd-chn_aa_trnsp_permease"/>
</dbReference>
<keyword evidence="6 8" id="KW-1133">Transmembrane helix</keyword>
<dbReference type="Proteomes" id="UP001314241">
    <property type="component" value="Unassembled WGS sequence"/>
</dbReference>
<accession>A0ABP0EQE0</accession>
<evidence type="ECO:0000256" key="3">
    <source>
        <dbReference type="ARBA" id="ARBA00022448"/>
    </source>
</evidence>
<keyword evidence="3" id="KW-0813">Transport</keyword>
<proteinExistence type="inferred from homology"/>
<evidence type="ECO:0000256" key="5">
    <source>
        <dbReference type="ARBA" id="ARBA00022692"/>
    </source>
</evidence>
<sequence length="235" mass="25638">MNELLDFRTGIRESLPTVFGFIGISAAFGMIAKTAGLNIFLVVAISAIVFAGASQFAMISMLAAHNSVGAIALAVFLINSRFILASVTVAPYFKEESYLRNALIGTYLTDESFALGVNKLNFTGQKLTFEWYHAANLVAYFAWVFGTLLGALLSGLITDPQKLGLGFAITAMFIGLVYFQLESDKGLSFKHQLAVIIFVFVAMYFGLIFISPHMIILFVTILACFFGMGVNRAFK</sequence>
<evidence type="ECO:0000256" key="4">
    <source>
        <dbReference type="ARBA" id="ARBA00022475"/>
    </source>
</evidence>
<comment type="caution">
    <text evidence="9">The sequence shown here is derived from an EMBL/GenBank/DDBJ whole genome shotgun (WGS) entry which is preliminary data.</text>
</comment>
<feature type="transmembrane region" description="Helical" evidence="8">
    <location>
        <begin position="39"/>
        <end position="64"/>
    </location>
</feature>
<comment type="similarity">
    <text evidence="2">Belongs to the AzlC family.</text>
</comment>